<evidence type="ECO:0000256" key="1">
    <source>
        <dbReference type="ARBA" id="ARBA00007797"/>
    </source>
</evidence>
<feature type="compositionally biased region" description="Basic and acidic residues" evidence="2">
    <location>
        <begin position="1"/>
        <end position="10"/>
    </location>
</feature>
<feature type="compositionally biased region" description="Low complexity" evidence="2">
    <location>
        <begin position="21"/>
        <end position="32"/>
    </location>
</feature>
<dbReference type="InterPro" id="IPR005612">
    <property type="entry name" value="CCAAT-binding_factor"/>
</dbReference>
<reference evidence="4" key="2">
    <citation type="submission" date="2021-01" db="EMBL/GenBank/DDBJ databases">
        <authorList>
            <person name="Schikora-Tamarit M.A."/>
        </authorList>
    </citation>
    <scope>NUCLEOTIDE SEQUENCE</scope>
    <source>
        <strain evidence="4">CBS2887</strain>
    </source>
</reference>
<reference evidence="4" key="1">
    <citation type="journal article" date="2021" name="Open Biol.">
        <title>Shared evolutionary footprints suggest mitochondrial oxidative damage underlies multiple complex I losses in fungi.</title>
        <authorList>
            <person name="Schikora-Tamarit M.A."/>
            <person name="Marcet-Houben M."/>
            <person name="Nosek J."/>
            <person name="Gabaldon T."/>
        </authorList>
    </citation>
    <scope>NUCLEOTIDE SEQUENCE</scope>
    <source>
        <strain evidence="4">CBS2887</strain>
    </source>
</reference>
<dbReference type="InterPro" id="IPR027193">
    <property type="entry name" value="Noc4"/>
</dbReference>
<evidence type="ECO:0000259" key="3">
    <source>
        <dbReference type="Pfam" id="PF03914"/>
    </source>
</evidence>
<dbReference type="Pfam" id="PF03914">
    <property type="entry name" value="CBF"/>
    <property type="match status" value="1"/>
</dbReference>
<dbReference type="AlphaFoldDB" id="A0A9P8Q2K7"/>
<dbReference type="OrthoDB" id="10263185at2759"/>
<proteinExistence type="inferred from homology"/>
<dbReference type="PANTHER" id="PTHR12455">
    <property type="entry name" value="NUCLEOLAR COMPLEX PROTEIN 4"/>
    <property type="match status" value="1"/>
</dbReference>
<dbReference type="Proteomes" id="UP000774326">
    <property type="component" value="Unassembled WGS sequence"/>
</dbReference>
<comment type="caution">
    <text evidence="4">The sequence shown here is derived from an EMBL/GenBank/DDBJ whole genome shotgun (WGS) entry which is preliminary data.</text>
</comment>
<feature type="region of interest" description="Disordered" evidence="2">
    <location>
        <begin position="1"/>
        <end position="32"/>
    </location>
</feature>
<accession>A0A9P8Q2K7</accession>
<evidence type="ECO:0000256" key="2">
    <source>
        <dbReference type="SAM" id="MobiDB-lite"/>
    </source>
</evidence>
<comment type="similarity">
    <text evidence="1">Belongs to the CBF/MAK21 family.</text>
</comment>
<keyword evidence="5" id="KW-1185">Reference proteome</keyword>
<dbReference type="PANTHER" id="PTHR12455:SF0">
    <property type="entry name" value="NUCLEOLAR COMPLEX PROTEIN 4 HOMOLOG"/>
    <property type="match status" value="1"/>
</dbReference>
<sequence length="542" mass="62479">MAKRSVEKGSSKSTPTKKAKTSASGSTAKKPTAPVATLTKEYIAEQSDLISGNLETNAVKVKDLISLYDLFLERLQSEDEEAVLEKHEPTLRLLNVTIFKLFEKLFQSGQLKSSSGNFKDLRVIYELYKFNLLFYIENISAYCSLIIDNLDIYMKLLKLESLNFSTVKDGKRQPYFPNKSYRDLVTSLVKSVNGEVLTDGLHSNIILGEFLNKYYKKYVDLQQYFFLELNLEELEDTERELVFSKVLTVVNQESSILSFEKRTFIKNLPAIATNMNEFKNQFQSKLLTLLSSKLTHAQYKTVLLILHKRVIPYLKTPTSLMDFLTDSYDLGDTLISILALNGLFELIKNYNLDYPNFYQKLYELFDADLFHLKFRSRFLRLTDLFLSSTHLPSALVASFIKKMARLSITASPSAIVAIIPFIYNQLKRHPTVMCVIQNDTKEEYKDPFNNAEKDPLQTNAIDSSLWELETLQSHYHPNVATLAKIFSQPFKKPSYNLEDFLDWTYQSLLDSESSRRLKDEGSALEYEEFQSVLGDYLPGWKW</sequence>
<protein>
    <recommendedName>
        <fullName evidence="3">CCAAT-binding factor domain-containing protein</fullName>
    </recommendedName>
</protein>
<evidence type="ECO:0000313" key="5">
    <source>
        <dbReference type="Proteomes" id="UP000774326"/>
    </source>
</evidence>
<dbReference type="GO" id="GO:0032040">
    <property type="term" value="C:small-subunit processome"/>
    <property type="evidence" value="ECO:0007669"/>
    <property type="project" value="TreeGrafter"/>
</dbReference>
<organism evidence="4 5">
    <name type="scientific">Wickerhamomyces pijperi</name>
    <name type="common">Yeast</name>
    <name type="synonym">Pichia pijperi</name>
    <dbReference type="NCBI Taxonomy" id="599730"/>
    <lineage>
        <taxon>Eukaryota</taxon>
        <taxon>Fungi</taxon>
        <taxon>Dikarya</taxon>
        <taxon>Ascomycota</taxon>
        <taxon>Saccharomycotina</taxon>
        <taxon>Saccharomycetes</taxon>
        <taxon>Phaffomycetales</taxon>
        <taxon>Wickerhamomycetaceae</taxon>
        <taxon>Wickerhamomyces</taxon>
    </lineage>
</organism>
<gene>
    <name evidence="4" type="ORF">WICPIJ_005956</name>
</gene>
<dbReference type="GO" id="GO:0042254">
    <property type="term" value="P:ribosome biogenesis"/>
    <property type="evidence" value="ECO:0007669"/>
    <property type="project" value="InterPro"/>
</dbReference>
<feature type="domain" description="CCAAT-binding factor" evidence="3">
    <location>
        <begin position="336"/>
        <end position="483"/>
    </location>
</feature>
<name>A0A9P8Q2K7_WICPI</name>
<dbReference type="GO" id="GO:0030692">
    <property type="term" value="C:Noc4p-Nop14p complex"/>
    <property type="evidence" value="ECO:0007669"/>
    <property type="project" value="TreeGrafter"/>
</dbReference>
<evidence type="ECO:0000313" key="4">
    <source>
        <dbReference type="EMBL" id="KAH3683083.1"/>
    </source>
</evidence>
<dbReference type="EMBL" id="JAEUBG010003237">
    <property type="protein sequence ID" value="KAH3683083.1"/>
    <property type="molecule type" value="Genomic_DNA"/>
</dbReference>